<evidence type="ECO:0000313" key="3">
    <source>
        <dbReference type="EMBL" id="GES23638.1"/>
    </source>
</evidence>
<evidence type="ECO:0000256" key="1">
    <source>
        <dbReference type="SAM" id="MobiDB-lite"/>
    </source>
</evidence>
<dbReference type="Pfam" id="PF19955">
    <property type="entry name" value="EAD1"/>
    <property type="match status" value="1"/>
</dbReference>
<dbReference type="RefSeq" id="WP_155348518.1">
    <property type="nucleotide sequence ID" value="NZ_BAAAHM010000027.1"/>
</dbReference>
<dbReference type="OrthoDB" id="3685646at2"/>
<dbReference type="SUPFAM" id="SSF54495">
    <property type="entry name" value="UBC-like"/>
    <property type="match status" value="1"/>
</dbReference>
<evidence type="ECO:0000313" key="4">
    <source>
        <dbReference type="Proteomes" id="UP000377595"/>
    </source>
</evidence>
<keyword evidence="4" id="KW-1185">Reference proteome</keyword>
<name>A0A5M3XZ43_9ACTN</name>
<dbReference type="AlphaFoldDB" id="A0A5M3XZ43"/>
<dbReference type="InterPro" id="IPR016135">
    <property type="entry name" value="UBQ-conjugating_enzyme/RWD"/>
</dbReference>
<dbReference type="EMBL" id="BLAF01000043">
    <property type="protein sequence ID" value="GES23638.1"/>
    <property type="molecule type" value="Genomic_DNA"/>
</dbReference>
<dbReference type="Proteomes" id="UP000377595">
    <property type="component" value="Unassembled WGS sequence"/>
</dbReference>
<dbReference type="InterPro" id="IPR045430">
    <property type="entry name" value="EAD1"/>
</dbReference>
<dbReference type="Gene3D" id="3.10.110.10">
    <property type="entry name" value="Ubiquitin Conjugating Enzyme"/>
    <property type="match status" value="1"/>
</dbReference>
<organism evidence="3 4">
    <name type="scientific">Acrocarpospora pleiomorpha</name>
    <dbReference type="NCBI Taxonomy" id="90975"/>
    <lineage>
        <taxon>Bacteria</taxon>
        <taxon>Bacillati</taxon>
        <taxon>Actinomycetota</taxon>
        <taxon>Actinomycetes</taxon>
        <taxon>Streptosporangiales</taxon>
        <taxon>Streptosporangiaceae</taxon>
        <taxon>Acrocarpospora</taxon>
    </lineage>
</organism>
<feature type="domain" description="Effector-associated" evidence="2">
    <location>
        <begin position="24"/>
        <end position="112"/>
    </location>
</feature>
<feature type="region of interest" description="Disordered" evidence="1">
    <location>
        <begin position="113"/>
        <end position="139"/>
    </location>
</feature>
<protein>
    <recommendedName>
        <fullName evidence="2">Effector-associated domain-containing protein</fullName>
    </recommendedName>
</protein>
<proteinExistence type="predicted"/>
<sequence>MCAFESRLGREQEPDGPDAVEDIQMTRADRADFHGVLANIYSTVARADLILDAIEFPPLRRPSFTDTAESAWNDIFREINNGIVQAGYRGLLEHALRVYGNNPHLQRLRDRYLRPSPRPAPAPEAQEPQEPEEPARAAPPETCHVIFRADNENDRAAARDLLEAAGLAPAEVWSTPSAVSFRVGSADSTMIRRILDHTDFGWTVVPPGIPDYLLRQLFIEGPDGRQFRIVDAPAQQTVGHVAAEVVGAYGQNFPGGKRPTVIDHVNPDGSGRRLNPDGTLHEEGVHDGDRLRVGFHATAAAVNPVDREDALFRVKNQVLDYAAAHPDFRVEANSLLAPTEYRLEFEQPSFGPPEVPGGEPVDIGFHVVVIMLGPEFPVVAPQVFWMTPFFHPNVWPNYDSPRMRENKSAAGLVCLGALDESYESSLDFGTLCAMLREIAAYRNYSVWKDDGSVDFFDGDAARWAELAGGPRIARIGGTPSHARLQRKGSYINVIEQA</sequence>
<reference evidence="3 4" key="1">
    <citation type="submission" date="2019-10" db="EMBL/GenBank/DDBJ databases">
        <title>Whole genome shotgun sequence of Acrocarpospora pleiomorpha NBRC 16267.</title>
        <authorList>
            <person name="Ichikawa N."/>
            <person name="Kimura A."/>
            <person name="Kitahashi Y."/>
            <person name="Komaki H."/>
            <person name="Oguchi A."/>
        </authorList>
    </citation>
    <scope>NUCLEOTIDE SEQUENCE [LARGE SCALE GENOMIC DNA]</scope>
    <source>
        <strain evidence="3 4">NBRC 16267</strain>
    </source>
</reference>
<evidence type="ECO:0000259" key="2">
    <source>
        <dbReference type="Pfam" id="PF19955"/>
    </source>
</evidence>
<dbReference type="CDD" id="cd00195">
    <property type="entry name" value="UBCc_UEV"/>
    <property type="match status" value="1"/>
</dbReference>
<accession>A0A5M3XZ43</accession>
<comment type="caution">
    <text evidence="3">The sequence shown here is derived from an EMBL/GenBank/DDBJ whole genome shotgun (WGS) entry which is preliminary data.</text>
</comment>
<gene>
    <name evidence="3" type="ORF">Aple_065370</name>
</gene>